<gene>
    <name evidence="1" type="ORF">G3I74_03405</name>
</gene>
<evidence type="ECO:0000313" key="2">
    <source>
        <dbReference type="Proteomes" id="UP000484885"/>
    </source>
</evidence>
<sequence>MPGSALFSLSFSIAKLSVAKDLRASPKKDVKRILDRIEALQNDLLGARNKQEVNCHHPAQTY</sequence>
<name>A0A845V3E8_9GAMM</name>
<accession>A0A845V3E8</accession>
<dbReference type="Proteomes" id="UP000484885">
    <property type="component" value="Unassembled WGS sequence"/>
</dbReference>
<comment type="caution">
    <text evidence="1">The sequence shown here is derived from an EMBL/GenBank/DDBJ whole genome shotgun (WGS) entry which is preliminary data.</text>
</comment>
<keyword evidence="2" id="KW-1185">Reference proteome</keyword>
<proteinExistence type="predicted"/>
<dbReference type="EMBL" id="JAAGSC010000031">
    <property type="protein sequence ID" value="NDY94771.1"/>
    <property type="molecule type" value="Genomic_DNA"/>
</dbReference>
<dbReference type="AlphaFoldDB" id="A0A845V3E8"/>
<dbReference type="RefSeq" id="WP_164210155.1">
    <property type="nucleotide sequence ID" value="NZ_JAAGSC010000031.1"/>
</dbReference>
<organism evidence="1 2">
    <name type="scientific">Wenzhouxiangella limi</name>
    <dbReference type="NCBI Taxonomy" id="2707351"/>
    <lineage>
        <taxon>Bacteria</taxon>
        <taxon>Pseudomonadati</taxon>
        <taxon>Pseudomonadota</taxon>
        <taxon>Gammaproteobacteria</taxon>
        <taxon>Chromatiales</taxon>
        <taxon>Wenzhouxiangellaceae</taxon>
        <taxon>Wenzhouxiangella</taxon>
    </lineage>
</organism>
<protein>
    <submittedName>
        <fullName evidence="1">Uncharacterized protein</fullName>
    </submittedName>
</protein>
<evidence type="ECO:0000313" key="1">
    <source>
        <dbReference type="EMBL" id="NDY94771.1"/>
    </source>
</evidence>
<reference evidence="1 2" key="1">
    <citation type="submission" date="2020-02" db="EMBL/GenBank/DDBJ databases">
        <authorList>
            <person name="Zhang X.-Y."/>
        </authorList>
    </citation>
    <scope>NUCLEOTIDE SEQUENCE [LARGE SCALE GENOMIC DNA]</scope>
    <source>
        <strain evidence="1 2">C33</strain>
    </source>
</reference>